<organism evidence="3 4">
    <name type="scientific">Cronartium quercuum f. sp. fusiforme G11</name>
    <dbReference type="NCBI Taxonomy" id="708437"/>
    <lineage>
        <taxon>Eukaryota</taxon>
        <taxon>Fungi</taxon>
        <taxon>Dikarya</taxon>
        <taxon>Basidiomycota</taxon>
        <taxon>Pucciniomycotina</taxon>
        <taxon>Pucciniomycetes</taxon>
        <taxon>Pucciniales</taxon>
        <taxon>Coleosporiaceae</taxon>
        <taxon>Cronartium</taxon>
    </lineage>
</organism>
<dbReference type="EMBL" id="MU167236">
    <property type="protein sequence ID" value="KAG0148543.1"/>
    <property type="molecule type" value="Genomic_DNA"/>
</dbReference>
<sequence length="730" mass="83343">MHEKNFNPKEIQNNYKKMRTPHLILILAAAVSYMMNVVTGVGDIGKIASATQEGLFNPRLNQLEQPLDNYRDLLWDDQNQKKWRFVDYIKMAVRTSGFKKGIMRLTNKIVESGPNKLFISPPEVSDEIVQVAHFEEQSMATYFQTVNKPLRQVLRHLIRVFEAYSNPHLGLTFEMLEKWIIKNTPAWPSEIADDDSRAKLPTFVDHVMRTLAVDQLQKNLYVFDRIYMESSARVLPNIFGINALFDLQVRHSLGKAYHTCMNFVRKIEELLNIGFAGARDPNRVRNRQTGEGTQMTYVELGNLLKLDAENGNLDPQDPFRGLQEHEIVELKQAIKNNDYLVSRKAIDLVNRIMENVKEESQDDPQPPSKFQTSLQEYYNAHKLDPETRLFLNRISRHVQALLDVTKTEGEDSPLVRIIYAKISNLLKPEKALPEPKPLEEKIRNIMLLALFLETLSKILVDLKPKFRPRTPLKLDEYMESYWNLLWHTILELNDVTESVVVKGGEEESPYLGPTYAVYLALYAQLQDMFKIVASSEPIGNRHRNSELGQLLSQQFFPFGISKRAPAREGTRINGNTRADKNPQFVPINPLQTTNPYPEDEIKYKYSSGITQHTTSGIYSVNGGTQDSLQQLAQQRKLFDVLSSQIGFNGLRQRGQGTGLHNSPYQHTQVQVAKGKKRLDIWADNSLPGSNKKQKTNYEGKPTESGSNNNSNAQGVRVFGVNLVAPPQPKQ</sequence>
<feature type="compositionally biased region" description="Polar residues" evidence="1">
    <location>
        <begin position="703"/>
        <end position="713"/>
    </location>
</feature>
<evidence type="ECO:0000313" key="3">
    <source>
        <dbReference type="EMBL" id="KAG0148543.1"/>
    </source>
</evidence>
<feature type="region of interest" description="Disordered" evidence="1">
    <location>
        <begin position="680"/>
        <end position="713"/>
    </location>
</feature>
<accession>A0A9P6NM48</accession>
<name>A0A9P6NM48_9BASI</name>
<dbReference type="AlphaFoldDB" id="A0A9P6NM48"/>
<reference evidence="3" key="1">
    <citation type="submission" date="2013-11" db="EMBL/GenBank/DDBJ databases">
        <title>Genome sequence of the fusiform rust pathogen reveals effectors for host alternation and coevolution with pine.</title>
        <authorList>
            <consortium name="DOE Joint Genome Institute"/>
            <person name="Smith K."/>
            <person name="Pendleton A."/>
            <person name="Kubisiak T."/>
            <person name="Anderson C."/>
            <person name="Salamov A."/>
            <person name="Aerts A."/>
            <person name="Riley R."/>
            <person name="Clum A."/>
            <person name="Lindquist E."/>
            <person name="Ence D."/>
            <person name="Campbell M."/>
            <person name="Kronenberg Z."/>
            <person name="Feau N."/>
            <person name="Dhillon B."/>
            <person name="Hamelin R."/>
            <person name="Burleigh J."/>
            <person name="Smith J."/>
            <person name="Yandell M."/>
            <person name="Nelson C."/>
            <person name="Grigoriev I."/>
            <person name="Davis J."/>
        </authorList>
    </citation>
    <scope>NUCLEOTIDE SEQUENCE</scope>
    <source>
        <strain evidence="3">G11</strain>
    </source>
</reference>
<evidence type="ECO:0000256" key="1">
    <source>
        <dbReference type="SAM" id="MobiDB-lite"/>
    </source>
</evidence>
<keyword evidence="4" id="KW-1185">Reference proteome</keyword>
<keyword evidence="2" id="KW-0472">Membrane</keyword>
<evidence type="ECO:0000313" key="4">
    <source>
        <dbReference type="Proteomes" id="UP000886653"/>
    </source>
</evidence>
<dbReference type="Proteomes" id="UP000886653">
    <property type="component" value="Unassembled WGS sequence"/>
</dbReference>
<feature type="transmembrane region" description="Helical" evidence="2">
    <location>
        <begin position="21"/>
        <end position="42"/>
    </location>
</feature>
<comment type="caution">
    <text evidence="3">The sequence shown here is derived from an EMBL/GenBank/DDBJ whole genome shotgun (WGS) entry which is preliminary data.</text>
</comment>
<evidence type="ECO:0000256" key="2">
    <source>
        <dbReference type="SAM" id="Phobius"/>
    </source>
</evidence>
<keyword evidence="2" id="KW-1133">Transmembrane helix</keyword>
<proteinExistence type="predicted"/>
<keyword evidence="2" id="KW-0812">Transmembrane</keyword>
<protein>
    <submittedName>
        <fullName evidence="3">Uncharacterized protein</fullName>
    </submittedName>
</protein>
<gene>
    <name evidence="3" type="ORF">CROQUDRAFT_654846</name>
</gene>